<name>A0A8J5SPU7_ZIZPA</name>
<dbReference type="PANTHER" id="PTHR35710">
    <property type="entry name" value="OBP3-RESPONSIVE PROTEIN 4 (ORG4)"/>
    <property type="match status" value="1"/>
</dbReference>
<reference evidence="2" key="1">
    <citation type="journal article" date="2021" name="bioRxiv">
        <title>Whole Genome Assembly and Annotation of Northern Wild Rice, Zizania palustris L., Supports a Whole Genome Duplication in the Zizania Genus.</title>
        <authorList>
            <person name="Haas M."/>
            <person name="Kono T."/>
            <person name="Macchietto M."/>
            <person name="Millas R."/>
            <person name="McGilp L."/>
            <person name="Shao M."/>
            <person name="Duquette J."/>
            <person name="Hirsch C.N."/>
            <person name="Kimball J."/>
        </authorList>
    </citation>
    <scope>NUCLEOTIDE SEQUENCE</scope>
    <source>
        <tissue evidence="2">Fresh leaf tissue</tissue>
    </source>
</reference>
<keyword evidence="3" id="KW-1185">Reference proteome</keyword>
<dbReference type="PANTHER" id="PTHR35710:SF1">
    <property type="entry name" value="OBP3-RESPONSIVE PROTEIN 4 (ORG4)"/>
    <property type="match status" value="1"/>
</dbReference>
<evidence type="ECO:0000259" key="1">
    <source>
        <dbReference type="Pfam" id="PF25003"/>
    </source>
</evidence>
<dbReference type="OrthoDB" id="1852071at2759"/>
<comment type="caution">
    <text evidence="2">The sequence shown here is derived from an EMBL/GenBank/DDBJ whole genome shotgun (WGS) entry which is preliminary data.</text>
</comment>
<gene>
    <name evidence="2" type="ORF">GUJ93_ZPchr0004g39643</name>
</gene>
<dbReference type="Pfam" id="PF25003">
    <property type="entry name" value="DUF7781"/>
    <property type="match status" value="1"/>
</dbReference>
<evidence type="ECO:0000313" key="2">
    <source>
        <dbReference type="EMBL" id="KAG8064690.1"/>
    </source>
</evidence>
<reference evidence="2" key="2">
    <citation type="submission" date="2021-02" db="EMBL/GenBank/DDBJ databases">
        <authorList>
            <person name="Kimball J.A."/>
            <person name="Haas M.W."/>
            <person name="Macchietto M."/>
            <person name="Kono T."/>
            <person name="Duquette J."/>
            <person name="Shao M."/>
        </authorList>
    </citation>
    <scope>NUCLEOTIDE SEQUENCE</scope>
    <source>
        <tissue evidence="2">Fresh leaf tissue</tissue>
    </source>
</reference>
<dbReference type="AlphaFoldDB" id="A0A8J5SPU7"/>
<proteinExistence type="predicted"/>
<protein>
    <recommendedName>
        <fullName evidence="1">DUF7781 domain-containing protein</fullName>
    </recommendedName>
</protein>
<sequence>MASSSRIGGGVDGGANGGVGDGPTTLDELYQINVVPAELHFKFRKELHGLRVGLNFEFYNLEVNDFEAKVVLKPLDYDRKWKFQYKPISGDIQLLSKKIPVTKFLNLQLFCSPAATWREPTDVTLPQEGLHRYHRPQAEACIQCCSPRRTRVT</sequence>
<feature type="domain" description="DUF7781" evidence="1">
    <location>
        <begin position="25"/>
        <end position="109"/>
    </location>
</feature>
<organism evidence="2 3">
    <name type="scientific">Zizania palustris</name>
    <name type="common">Northern wild rice</name>
    <dbReference type="NCBI Taxonomy" id="103762"/>
    <lineage>
        <taxon>Eukaryota</taxon>
        <taxon>Viridiplantae</taxon>
        <taxon>Streptophyta</taxon>
        <taxon>Embryophyta</taxon>
        <taxon>Tracheophyta</taxon>
        <taxon>Spermatophyta</taxon>
        <taxon>Magnoliopsida</taxon>
        <taxon>Liliopsida</taxon>
        <taxon>Poales</taxon>
        <taxon>Poaceae</taxon>
        <taxon>BOP clade</taxon>
        <taxon>Oryzoideae</taxon>
        <taxon>Oryzeae</taxon>
        <taxon>Zizaniinae</taxon>
        <taxon>Zizania</taxon>
    </lineage>
</organism>
<dbReference type="InterPro" id="IPR056683">
    <property type="entry name" value="DUF7781"/>
</dbReference>
<dbReference type="EMBL" id="JAAALK010000285">
    <property type="protein sequence ID" value="KAG8064690.1"/>
    <property type="molecule type" value="Genomic_DNA"/>
</dbReference>
<accession>A0A8J5SPU7</accession>
<evidence type="ECO:0000313" key="3">
    <source>
        <dbReference type="Proteomes" id="UP000729402"/>
    </source>
</evidence>
<dbReference type="Proteomes" id="UP000729402">
    <property type="component" value="Unassembled WGS sequence"/>
</dbReference>